<keyword evidence="11" id="KW-0482">Metalloprotease</keyword>
<keyword evidence="10 13" id="KW-1133">Transmembrane helix</keyword>
<evidence type="ECO:0000256" key="10">
    <source>
        <dbReference type="ARBA" id="ARBA00022989"/>
    </source>
</evidence>
<dbReference type="PANTHER" id="PTHR35864">
    <property type="entry name" value="ZINC METALLOPROTEASE MJ0611-RELATED"/>
    <property type="match status" value="1"/>
</dbReference>
<dbReference type="GO" id="GO:0008237">
    <property type="term" value="F:metallopeptidase activity"/>
    <property type="evidence" value="ECO:0007669"/>
    <property type="project" value="UniProtKB-KW"/>
</dbReference>
<feature type="transmembrane region" description="Helical" evidence="13">
    <location>
        <begin position="127"/>
        <end position="148"/>
    </location>
</feature>
<evidence type="ECO:0000256" key="4">
    <source>
        <dbReference type="ARBA" id="ARBA00022475"/>
    </source>
</evidence>
<evidence type="ECO:0000313" key="15">
    <source>
        <dbReference type="EMBL" id="SUZ57527.1"/>
    </source>
</evidence>
<comment type="similarity">
    <text evidence="3">Belongs to the peptidase M50B family.</text>
</comment>
<comment type="subcellular location">
    <subcellularLocation>
        <location evidence="2">Cell membrane</location>
        <topology evidence="2">Multi-pass membrane protein</topology>
    </subcellularLocation>
</comment>
<feature type="domain" description="Peptidase M50" evidence="14">
    <location>
        <begin position="11"/>
        <end position="116"/>
    </location>
</feature>
<dbReference type="GO" id="GO:0005886">
    <property type="term" value="C:plasma membrane"/>
    <property type="evidence" value="ECO:0007669"/>
    <property type="project" value="UniProtKB-SubCell"/>
</dbReference>
<comment type="cofactor">
    <cofactor evidence="1">
        <name>Zn(2+)</name>
        <dbReference type="ChEBI" id="CHEBI:29105"/>
    </cofactor>
</comment>
<evidence type="ECO:0000256" key="5">
    <source>
        <dbReference type="ARBA" id="ARBA00022670"/>
    </source>
</evidence>
<keyword evidence="7" id="KW-0479">Metal-binding</keyword>
<evidence type="ECO:0000256" key="7">
    <source>
        <dbReference type="ARBA" id="ARBA00022723"/>
    </source>
</evidence>
<dbReference type="PANTHER" id="PTHR35864:SF1">
    <property type="entry name" value="ZINC METALLOPROTEASE YWHC-RELATED"/>
    <property type="match status" value="1"/>
</dbReference>
<dbReference type="CDD" id="cd06158">
    <property type="entry name" value="S2P-M50_like_1"/>
    <property type="match status" value="1"/>
</dbReference>
<keyword evidence="5" id="KW-0645">Protease</keyword>
<feature type="transmembrane region" description="Helical" evidence="13">
    <location>
        <begin position="49"/>
        <end position="71"/>
    </location>
</feature>
<evidence type="ECO:0000256" key="3">
    <source>
        <dbReference type="ARBA" id="ARBA00007931"/>
    </source>
</evidence>
<reference evidence="15" key="1">
    <citation type="submission" date="2018-05" db="EMBL/GenBank/DDBJ databases">
        <authorList>
            <person name="Lanie J.A."/>
            <person name="Ng W.-L."/>
            <person name="Kazmierczak K.M."/>
            <person name="Andrzejewski T.M."/>
            <person name="Davidsen T.M."/>
            <person name="Wayne K.J."/>
            <person name="Tettelin H."/>
            <person name="Glass J.I."/>
            <person name="Rusch D."/>
            <person name="Podicherti R."/>
            <person name="Tsui H.-C.T."/>
            <person name="Winkler M.E."/>
        </authorList>
    </citation>
    <scope>NUCLEOTIDE SEQUENCE</scope>
</reference>
<protein>
    <recommendedName>
        <fullName evidence="14">Peptidase M50 domain-containing protein</fullName>
    </recommendedName>
</protein>
<feature type="domain" description="Peptidase M50" evidence="14">
    <location>
        <begin position="134"/>
        <end position="175"/>
    </location>
</feature>
<sequence>MSTVFQIISILIPVIFAITFHEVAHGWVAKQYGDRTAEMQGRLTLNPIAHIDPIGTLLLPGLLLYMGGLVFGWAKPVPINPVNLNNPKKDMFFVAIAGPIANLMMTVFWVILLYLFKSILNIGNSNIIIFLNTMCETGIFINLILMIFNLLPVPPLDGGRILRSIVNNNIGRMLDSIEPFGLFIIIGMLFFGLLQPIFLFVRTLTIALSTIGF</sequence>
<dbReference type="AlphaFoldDB" id="A0A381NSN5"/>
<dbReference type="InterPro" id="IPR044537">
    <property type="entry name" value="Rip2-like"/>
</dbReference>
<dbReference type="Pfam" id="PF02163">
    <property type="entry name" value="Peptidase_M50"/>
    <property type="match status" value="2"/>
</dbReference>
<keyword evidence="4" id="KW-1003">Cell membrane</keyword>
<dbReference type="InterPro" id="IPR052348">
    <property type="entry name" value="Metallopeptidase_M50B"/>
</dbReference>
<evidence type="ECO:0000256" key="6">
    <source>
        <dbReference type="ARBA" id="ARBA00022692"/>
    </source>
</evidence>
<evidence type="ECO:0000256" key="11">
    <source>
        <dbReference type="ARBA" id="ARBA00023049"/>
    </source>
</evidence>
<dbReference type="InterPro" id="IPR008915">
    <property type="entry name" value="Peptidase_M50"/>
</dbReference>
<feature type="transmembrane region" description="Helical" evidence="13">
    <location>
        <begin position="91"/>
        <end position="115"/>
    </location>
</feature>
<feature type="transmembrane region" description="Helical" evidence="13">
    <location>
        <begin position="180"/>
        <end position="201"/>
    </location>
</feature>
<gene>
    <name evidence="15" type="ORF">METZ01_LOCUS10381</name>
</gene>
<keyword evidence="6 13" id="KW-0812">Transmembrane</keyword>
<keyword evidence="12 13" id="KW-0472">Membrane</keyword>
<evidence type="ECO:0000256" key="9">
    <source>
        <dbReference type="ARBA" id="ARBA00022833"/>
    </source>
</evidence>
<evidence type="ECO:0000256" key="1">
    <source>
        <dbReference type="ARBA" id="ARBA00001947"/>
    </source>
</evidence>
<evidence type="ECO:0000256" key="8">
    <source>
        <dbReference type="ARBA" id="ARBA00022801"/>
    </source>
</evidence>
<organism evidence="15">
    <name type="scientific">marine metagenome</name>
    <dbReference type="NCBI Taxonomy" id="408172"/>
    <lineage>
        <taxon>unclassified sequences</taxon>
        <taxon>metagenomes</taxon>
        <taxon>ecological metagenomes</taxon>
    </lineage>
</organism>
<evidence type="ECO:0000259" key="14">
    <source>
        <dbReference type="Pfam" id="PF02163"/>
    </source>
</evidence>
<dbReference type="EMBL" id="UINC01000563">
    <property type="protein sequence ID" value="SUZ57527.1"/>
    <property type="molecule type" value="Genomic_DNA"/>
</dbReference>
<keyword evidence="9" id="KW-0862">Zinc</keyword>
<accession>A0A381NSN5</accession>
<name>A0A381NSN5_9ZZZZ</name>
<evidence type="ECO:0000256" key="12">
    <source>
        <dbReference type="ARBA" id="ARBA00023136"/>
    </source>
</evidence>
<proteinExistence type="inferred from homology"/>
<keyword evidence="8" id="KW-0378">Hydrolase</keyword>
<dbReference type="GO" id="GO:0046872">
    <property type="term" value="F:metal ion binding"/>
    <property type="evidence" value="ECO:0007669"/>
    <property type="project" value="UniProtKB-KW"/>
</dbReference>
<evidence type="ECO:0000256" key="2">
    <source>
        <dbReference type="ARBA" id="ARBA00004651"/>
    </source>
</evidence>
<feature type="transmembrane region" description="Helical" evidence="13">
    <location>
        <begin position="6"/>
        <end position="28"/>
    </location>
</feature>
<evidence type="ECO:0000256" key="13">
    <source>
        <dbReference type="SAM" id="Phobius"/>
    </source>
</evidence>
<dbReference type="GO" id="GO:0006508">
    <property type="term" value="P:proteolysis"/>
    <property type="evidence" value="ECO:0007669"/>
    <property type="project" value="UniProtKB-KW"/>
</dbReference>